<comment type="cofactor">
    <cofactor evidence="1 4">
        <name>pyridoxal 5'-phosphate</name>
        <dbReference type="ChEBI" id="CHEBI:597326"/>
    </cofactor>
</comment>
<dbReference type="EC" id="2.6.1.-" evidence="4"/>
<gene>
    <name evidence="6" type="primary">dapL</name>
    <name evidence="6" type="ORF">ETAA1_42100</name>
</gene>
<reference evidence="6 7" key="1">
    <citation type="submission" date="2019-02" db="EMBL/GenBank/DDBJ databases">
        <title>Deep-cultivation of Planctomycetes and their phenomic and genomic characterization uncovers novel biology.</title>
        <authorList>
            <person name="Wiegand S."/>
            <person name="Jogler M."/>
            <person name="Boedeker C."/>
            <person name="Pinto D."/>
            <person name="Vollmers J."/>
            <person name="Rivas-Marin E."/>
            <person name="Kohn T."/>
            <person name="Peeters S.H."/>
            <person name="Heuer A."/>
            <person name="Rast P."/>
            <person name="Oberbeckmann S."/>
            <person name="Bunk B."/>
            <person name="Jeske O."/>
            <person name="Meyerdierks A."/>
            <person name="Storesund J.E."/>
            <person name="Kallscheuer N."/>
            <person name="Luecker S."/>
            <person name="Lage O.M."/>
            <person name="Pohl T."/>
            <person name="Merkel B.J."/>
            <person name="Hornburger P."/>
            <person name="Mueller R.-W."/>
            <person name="Bruemmer F."/>
            <person name="Labrenz M."/>
            <person name="Spormann A.M."/>
            <person name="Op den Camp H."/>
            <person name="Overmann J."/>
            <person name="Amann R."/>
            <person name="Jetten M.S.M."/>
            <person name="Mascher T."/>
            <person name="Medema M.H."/>
            <person name="Devos D.P."/>
            <person name="Kaster A.-K."/>
            <person name="Ovreas L."/>
            <person name="Rohde M."/>
            <person name="Galperin M.Y."/>
            <person name="Jogler C."/>
        </authorList>
    </citation>
    <scope>NUCLEOTIDE SEQUENCE [LARGE SCALE GENOMIC DNA]</scope>
    <source>
        <strain evidence="6 7">ETA_A1</strain>
    </source>
</reference>
<evidence type="ECO:0000256" key="3">
    <source>
        <dbReference type="ARBA" id="ARBA00022679"/>
    </source>
</evidence>
<dbReference type="RefSeq" id="WP_145241799.1">
    <property type="nucleotide sequence ID" value="NZ_CP036273.1"/>
</dbReference>
<dbReference type="OrthoDB" id="231967at2"/>
<dbReference type="PROSITE" id="PS00105">
    <property type="entry name" value="AA_TRANSFER_CLASS_1"/>
    <property type="match status" value="1"/>
</dbReference>
<keyword evidence="2 4" id="KW-0032">Aminotransferase</keyword>
<dbReference type="NCBIfam" id="NF004937">
    <property type="entry name" value="PRK06290.1"/>
    <property type="match status" value="1"/>
</dbReference>
<dbReference type="GO" id="GO:0008483">
    <property type="term" value="F:transaminase activity"/>
    <property type="evidence" value="ECO:0007669"/>
    <property type="project" value="UniProtKB-KW"/>
</dbReference>
<dbReference type="InterPro" id="IPR050881">
    <property type="entry name" value="LL-DAP_aminotransferase"/>
</dbReference>
<keyword evidence="3 4" id="KW-0808">Transferase</keyword>
<dbReference type="Gene3D" id="3.40.640.10">
    <property type="entry name" value="Type I PLP-dependent aspartate aminotransferase-like (Major domain)"/>
    <property type="match status" value="1"/>
</dbReference>
<dbReference type="InterPro" id="IPR015421">
    <property type="entry name" value="PyrdxlP-dep_Trfase_major"/>
</dbReference>
<organism evidence="6 7">
    <name type="scientific">Urbifossiella limnaea</name>
    <dbReference type="NCBI Taxonomy" id="2528023"/>
    <lineage>
        <taxon>Bacteria</taxon>
        <taxon>Pseudomonadati</taxon>
        <taxon>Planctomycetota</taxon>
        <taxon>Planctomycetia</taxon>
        <taxon>Gemmatales</taxon>
        <taxon>Gemmataceae</taxon>
        <taxon>Urbifossiella</taxon>
    </lineage>
</organism>
<dbReference type="InterPro" id="IPR015424">
    <property type="entry name" value="PyrdxlP-dep_Trfase"/>
</dbReference>
<keyword evidence="7" id="KW-1185">Reference proteome</keyword>
<dbReference type="PANTHER" id="PTHR42832:SF3">
    <property type="entry name" value="L-GLUTAMINE--4-(METHYLSULFANYL)-2-OXOBUTANOATE AMINOTRANSFERASE"/>
    <property type="match status" value="1"/>
</dbReference>
<dbReference type="InterPro" id="IPR004838">
    <property type="entry name" value="NHTrfase_class1_PyrdxlP-BS"/>
</dbReference>
<dbReference type="KEGG" id="uli:ETAA1_42100"/>
<accession>A0A517XXP0</accession>
<dbReference type="InterPro" id="IPR015422">
    <property type="entry name" value="PyrdxlP-dep_Trfase_small"/>
</dbReference>
<dbReference type="PANTHER" id="PTHR42832">
    <property type="entry name" value="AMINO ACID AMINOTRANSFERASE"/>
    <property type="match status" value="1"/>
</dbReference>
<dbReference type="CDD" id="cd00609">
    <property type="entry name" value="AAT_like"/>
    <property type="match status" value="1"/>
</dbReference>
<protein>
    <recommendedName>
        <fullName evidence="4">Aminotransferase</fullName>
        <ecNumber evidence="4">2.6.1.-</ecNumber>
    </recommendedName>
</protein>
<dbReference type="InterPro" id="IPR004839">
    <property type="entry name" value="Aminotransferase_I/II_large"/>
</dbReference>
<evidence type="ECO:0000256" key="1">
    <source>
        <dbReference type="ARBA" id="ARBA00001933"/>
    </source>
</evidence>
<dbReference type="AlphaFoldDB" id="A0A517XXP0"/>
<dbReference type="EMBL" id="CP036273">
    <property type="protein sequence ID" value="QDU22233.1"/>
    <property type="molecule type" value="Genomic_DNA"/>
</dbReference>
<name>A0A517XXP0_9BACT</name>
<feature type="domain" description="Aminotransferase class I/classII large" evidence="5">
    <location>
        <begin position="47"/>
        <end position="382"/>
    </location>
</feature>
<dbReference type="Pfam" id="PF00155">
    <property type="entry name" value="Aminotran_1_2"/>
    <property type="match status" value="1"/>
</dbReference>
<dbReference type="Gene3D" id="3.90.1150.10">
    <property type="entry name" value="Aspartate Aminotransferase, domain 1"/>
    <property type="match status" value="1"/>
</dbReference>
<dbReference type="GO" id="GO:0030170">
    <property type="term" value="F:pyridoxal phosphate binding"/>
    <property type="evidence" value="ECO:0007669"/>
    <property type="project" value="InterPro"/>
</dbReference>
<comment type="similarity">
    <text evidence="4">Belongs to the class-I pyridoxal-phosphate-dependent aminotransferase family.</text>
</comment>
<sequence length="410" mass="44874">MSVDPWFQTLFADRIGGASYGKSTDIYKFEKIKRAKRKALAEHPERQLLDFGIGENDDMAPENVRAALAREANKVENRGYADNGIQAYKDAAAEFMKRQFGVTLDPVTEVCHCIGSKPAYAMLPACFINPGDVTLMTVPGYPVAGTWTKYLGGEVVRLPLKAENGFFPDLDGIPADVRKRAKLLVINYPNSPTGAVATTDFYKRVIDFAHKNQVVVVQDAAHILLSYQGAPLSFLQVDGAKEVGVEVHSMSKGFNMIGWRLGFVAGHPKIVQAYADVKDNSDSGQFMAIQQAAAAALRDPSIPVAVKTKYERRLRKLVAALGQVGFDCAMPGGTYFLYTRSPKGAAGRSFANAEEASQYLIHEQSVCCVPWDDAGAFLRFSVTYIAADEAEEDRLMAETVSRLKGMSLTF</sequence>
<proteinExistence type="inferred from homology"/>
<evidence type="ECO:0000313" key="6">
    <source>
        <dbReference type="EMBL" id="QDU22233.1"/>
    </source>
</evidence>
<evidence type="ECO:0000256" key="2">
    <source>
        <dbReference type="ARBA" id="ARBA00022576"/>
    </source>
</evidence>
<dbReference type="Proteomes" id="UP000319576">
    <property type="component" value="Chromosome"/>
</dbReference>
<evidence type="ECO:0000256" key="4">
    <source>
        <dbReference type="RuleBase" id="RU000481"/>
    </source>
</evidence>
<evidence type="ECO:0000313" key="7">
    <source>
        <dbReference type="Proteomes" id="UP000319576"/>
    </source>
</evidence>
<evidence type="ECO:0000259" key="5">
    <source>
        <dbReference type="Pfam" id="PF00155"/>
    </source>
</evidence>
<dbReference type="SUPFAM" id="SSF53383">
    <property type="entry name" value="PLP-dependent transferases"/>
    <property type="match status" value="1"/>
</dbReference>